<comment type="cofactor">
    <cofactor evidence="5">
        <name>Mg(2+)</name>
        <dbReference type="ChEBI" id="CHEBI:18420"/>
    </cofactor>
</comment>
<dbReference type="GO" id="GO:0046872">
    <property type="term" value="F:metal ion binding"/>
    <property type="evidence" value="ECO:0007669"/>
    <property type="project" value="UniProtKB-KW"/>
</dbReference>
<dbReference type="InterPro" id="IPR005493">
    <property type="entry name" value="RraA/RraA-like"/>
</dbReference>
<accession>A0A6N8F618</accession>
<evidence type="ECO:0000313" key="6">
    <source>
        <dbReference type="EMBL" id="MUH72086.1"/>
    </source>
</evidence>
<feature type="binding site" evidence="5">
    <location>
        <begin position="80"/>
        <end position="83"/>
    </location>
    <ligand>
        <name>substrate</name>
    </ligand>
</feature>
<dbReference type="EMBL" id="WOCD01000003">
    <property type="protein sequence ID" value="MUH72086.1"/>
    <property type="molecule type" value="Genomic_DNA"/>
</dbReference>
<dbReference type="OrthoDB" id="8717144at2"/>
<comment type="cofactor">
    <cofactor evidence="1">
        <name>a divalent metal cation</name>
        <dbReference type="ChEBI" id="CHEBI:60240"/>
    </cofactor>
</comment>
<evidence type="ECO:0000256" key="5">
    <source>
        <dbReference type="PIRSR" id="PIRSR605493-1"/>
    </source>
</evidence>
<evidence type="ECO:0000256" key="2">
    <source>
        <dbReference type="ARBA" id="ARBA00016549"/>
    </source>
</evidence>
<organism evidence="6 7">
    <name type="scientific">Psychrosphaera haliotis</name>
    <dbReference type="NCBI Taxonomy" id="555083"/>
    <lineage>
        <taxon>Bacteria</taxon>
        <taxon>Pseudomonadati</taxon>
        <taxon>Pseudomonadota</taxon>
        <taxon>Gammaproteobacteria</taxon>
        <taxon>Alteromonadales</taxon>
        <taxon>Pseudoalteromonadaceae</taxon>
        <taxon>Psychrosphaera</taxon>
    </lineage>
</organism>
<dbReference type="SUPFAM" id="SSF89562">
    <property type="entry name" value="RraA-like"/>
    <property type="match status" value="1"/>
</dbReference>
<dbReference type="InterPro" id="IPR036704">
    <property type="entry name" value="RraA/RraA-like_sf"/>
</dbReference>
<dbReference type="AlphaFoldDB" id="A0A6N8F618"/>
<keyword evidence="5" id="KW-0460">Magnesium</keyword>
<keyword evidence="7" id="KW-1185">Reference proteome</keyword>
<dbReference type="CDD" id="cd16841">
    <property type="entry name" value="RraA_family"/>
    <property type="match status" value="1"/>
</dbReference>
<reference evidence="6 7" key="1">
    <citation type="submission" date="2019-11" db="EMBL/GenBank/DDBJ databases">
        <title>P. haliotis isolates from Z. marina roots.</title>
        <authorList>
            <person name="Cohen M."/>
            <person name="Jospin G."/>
            <person name="Eisen J.A."/>
            <person name="Coil D.A."/>
        </authorList>
    </citation>
    <scope>NUCLEOTIDE SEQUENCE [LARGE SCALE GENOMIC DNA]</scope>
    <source>
        <strain evidence="6 7">UCD-MCMsp1aY</strain>
    </source>
</reference>
<proteinExistence type="predicted"/>
<sequence length="205" mass="21987">MGKVFESLSPTDYANVLPRTQFINFSIHSLLQPPNRIAGPAFTVQLIAGDHLMMHAAIYEAPKGSIIVVDGVDTDFAVAGGNVCAVAQKRGIKGFVVDGVVRDVEEIKENAFPVFAKGVFPVPGSKKAKLPLNQPIVCGGVTVNPGDIIVADSEGIAVIPQYTASEVYEKAKKKAGAEQKMSLEEWQANHERRIKEALLHATPQA</sequence>
<dbReference type="RefSeq" id="WP_155695289.1">
    <property type="nucleotide sequence ID" value="NZ_WOCD01000003.1"/>
</dbReference>
<dbReference type="Pfam" id="PF03737">
    <property type="entry name" value="RraA-like"/>
    <property type="match status" value="1"/>
</dbReference>
<name>A0A6N8F618_9GAMM</name>
<dbReference type="PANTHER" id="PTHR33254:SF4">
    <property type="entry name" value="4-HYDROXY-4-METHYL-2-OXOGLUTARATE ALDOLASE 3-RELATED"/>
    <property type="match status" value="1"/>
</dbReference>
<keyword evidence="5" id="KW-0479">Metal-binding</keyword>
<gene>
    <name evidence="6" type="ORF">GNP35_06060</name>
</gene>
<protein>
    <recommendedName>
        <fullName evidence="2">Putative 4-hydroxy-4-methyl-2-oxoglutarate aldolase</fullName>
    </recommendedName>
    <alternativeName>
        <fullName evidence="3">Regulator of ribonuclease activity homolog</fullName>
    </alternativeName>
    <alternativeName>
        <fullName evidence="4">RraA-like protein</fullName>
    </alternativeName>
</protein>
<evidence type="ECO:0000313" key="7">
    <source>
        <dbReference type="Proteomes" id="UP000439994"/>
    </source>
</evidence>
<dbReference type="Gene3D" id="3.50.30.40">
    <property type="entry name" value="Ribonuclease E inhibitor RraA/RraA-like"/>
    <property type="match status" value="1"/>
</dbReference>
<evidence type="ECO:0000256" key="1">
    <source>
        <dbReference type="ARBA" id="ARBA00001968"/>
    </source>
</evidence>
<evidence type="ECO:0000256" key="4">
    <source>
        <dbReference type="ARBA" id="ARBA00030169"/>
    </source>
</evidence>
<dbReference type="PANTHER" id="PTHR33254">
    <property type="entry name" value="4-HYDROXY-4-METHYL-2-OXOGLUTARATE ALDOLASE 3-RELATED"/>
    <property type="match status" value="1"/>
</dbReference>
<comment type="caution">
    <text evidence="6">The sequence shown here is derived from an EMBL/GenBank/DDBJ whole genome shotgun (WGS) entry which is preliminary data.</text>
</comment>
<feature type="binding site" evidence="5">
    <location>
        <position position="102"/>
    </location>
    <ligand>
        <name>substrate</name>
    </ligand>
</feature>
<dbReference type="Proteomes" id="UP000439994">
    <property type="component" value="Unassembled WGS sequence"/>
</dbReference>
<evidence type="ECO:0000256" key="3">
    <source>
        <dbReference type="ARBA" id="ARBA00029596"/>
    </source>
</evidence>
<feature type="binding site" evidence="5">
    <location>
        <position position="103"/>
    </location>
    <ligand>
        <name>Mg(2+)</name>
        <dbReference type="ChEBI" id="CHEBI:18420"/>
    </ligand>
</feature>